<proteinExistence type="predicted"/>
<protein>
    <recommendedName>
        <fullName evidence="1">chorismate mutase</fullName>
        <ecNumber evidence="1">5.4.99.5</ecNumber>
    </recommendedName>
</protein>
<feature type="binding site" evidence="3">
    <location>
        <position position="45"/>
    </location>
    <ligand>
        <name>substrate</name>
    </ligand>
</feature>
<dbReference type="EC" id="5.4.99.5" evidence="1"/>
<dbReference type="AlphaFoldDB" id="A0A0H5D128"/>
<dbReference type="GO" id="GO:0004106">
    <property type="term" value="F:chorismate mutase activity"/>
    <property type="evidence" value="ECO:0007669"/>
    <property type="project" value="UniProtKB-EC"/>
</dbReference>
<dbReference type="OrthoDB" id="514491at2"/>
<dbReference type="SMART" id="SM00830">
    <property type="entry name" value="CM_2"/>
    <property type="match status" value="1"/>
</dbReference>
<dbReference type="EMBL" id="CVRL01000013">
    <property type="protein sequence ID" value="CRL10463.1"/>
    <property type="molecule type" value="Genomic_DNA"/>
</dbReference>
<accession>A0A0H5D128</accession>
<dbReference type="RefSeq" id="WP_037302550.1">
    <property type="nucleotide sequence ID" value="NZ_BSKQ01000001.1"/>
</dbReference>
<feature type="binding site" evidence="3">
    <location>
        <position position="17"/>
    </location>
    <ligand>
        <name>substrate</name>
    </ligand>
</feature>
<dbReference type="InterPro" id="IPR008241">
    <property type="entry name" value="Isochorismate_pyruvate-lyase"/>
</dbReference>
<gene>
    <name evidence="5" type="primary">tyrA_1</name>
    <name evidence="5" type="ORF">NIT7321_01308</name>
</gene>
<feature type="binding site" evidence="3">
    <location>
        <position position="34"/>
    </location>
    <ligand>
        <name>substrate</name>
    </ligand>
</feature>
<dbReference type="GO" id="GO:0016835">
    <property type="term" value="F:carbon-oxygen lyase activity"/>
    <property type="evidence" value="ECO:0007669"/>
    <property type="project" value="InterPro"/>
</dbReference>
<dbReference type="InterPro" id="IPR002701">
    <property type="entry name" value="CM_II_prokaryot"/>
</dbReference>
<sequence length="101" mass="11696">MTERHPPQDCADMATLRQQIDQLDRELIARLAERASYIDRAIELKTENGWPARIPARVEEVVMNARTTAEATGLDPDLIETIWRQLVDWSIAREARVIREE</sequence>
<evidence type="ECO:0000259" key="4">
    <source>
        <dbReference type="PROSITE" id="PS51168"/>
    </source>
</evidence>
<keyword evidence="6" id="KW-1185">Reference proteome</keyword>
<dbReference type="PROSITE" id="PS51168">
    <property type="entry name" value="CHORISMATE_MUT_2"/>
    <property type="match status" value="1"/>
</dbReference>
<dbReference type="NCBIfam" id="TIGR01803">
    <property type="entry name" value="CM-like"/>
    <property type="match status" value="1"/>
</dbReference>
<evidence type="ECO:0000256" key="2">
    <source>
        <dbReference type="ARBA" id="ARBA00023235"/>
    </source>
</evidence>
<dbReference type="STRING" id="481446.NIT7645_02657"/>
<feature type="domain" description="Chorismate mutase" evidence="4">
    <location>
        <begin position="7"/>
        <end position="98"/>
    </location>
</feature>
<dbReference type="InterPro" id="IPR051331">
    <property type="entry name" value="Chorismate_mutase-related"/>
</dbReference>
<dbReference type="PANTHER" id="PTHR38041:SF1">
    <property type="entry name" value="CHORISMATE MUTASE"/>
    <property type="match status" value="1"/>
</dbReference>
<dbReference type="SUPFAM" id="SSF48600">
    <property type="entry name" value="Chorismate mutase II"/>
    <property type="match status" value="1"/>
</dbReference>
<evidence type="ECO:0000256" key="1">
    <source>
        <dbReference type="ARBA" id="ARBA00012404"/>
    </source>
</evidence>
<dbReference type="InterPro" id="IPR036979">
    <property type="entry name" value="CM_dom_sf"/>
</dbReference>
<keyword evidence="2" id="KW-0413">Isomerase</keyword>
<organism evidence="5 6">
    <name type="scientific">Phaeobacter italicus</name>
    <dbReference type="NCBI Taxonomy" id="481446"/>
    <lineage>
        <taxon>Bacteria</taxon>
        <taxon>Pseudomonadati</taxon>
        <taxon>Pseudomonadota</taxon>
        <taxon>Alphaproteobacteria</taxon>
        <taxon>Rhodobacterales</taxon>
        <taxon>Roseobacteraceae</taxon>
        <taxon>Phaeobacter</taxon>
    </lineage>
</organism>
<name>A0A0H5D128_9RHOB</name>
<evidence type="ECO:0000313" key="6">
    <source>
        <dbReference type="Proteomes" id="UP000043764"/>
    </source>
</evidence>
<feature type="binding site" evidence="3">
    <location>
        <position position="94"/>
    </location>
    <ligand>
        <name>substrate</name>
    </ligand>
</feature>
<dbReference type="GO" id="GO:0046417">
    <property type="term" value="P:chorismate metabolic process"/>
    <property type="evidence" value="ECO:0007669"/>
    <property type="project" value="InterPro"/>
</dbReference>
<dbReference type="GO" id="GO:0009697">
    <property type="term" value="P:salicylic acid biosynthetic process"/>
    <property type="evidence" value="ECO:0007669"/>
    <property type="project" value="InterPro"/>
</dbReference>
<dbReference type="InterPro" id="IPR036263">
    <property type="entry name" value="Chorismate_II_sf"/>
</dbReference>
<dbReference type="Gene3D" id="1.20.59.10">
    <property type="entry name" value="Chorismate mutase"/>
    <property type="match status" value="1"/>
</dbReference>
<dbReference type="Pfam" id="PF01817">
    <property type="entry name" value="CM_2"/>
    <property type="match status" value="1"/>
</dbReference>
<dbReference type="PANTHER" id="PTHR38041">
    <property type="entry name" value="CHORISMATE MUTASE"/>
    <property type="match status" value="1"/>
</dbReference>
<evidence type="ECO:0000256" key="3">
    <source>
        <dbReference type="PIRSR" id="PIRSR029775-1"/>
    </source>
</evidence>
<evidence type="ECO:0000313" key="5">
    <source>
        <dbReference type="EMBL" id="CRL10463.1"/>
    </source>
</evidence>
<dbReference type="PIRSF" id="PIRSF029775">
    <property type="entry name" value="Isochor_pyr_lyas"/>
    <property type="match status" value="1"/>
</dbReference>
<reference evidence="5 6" key="1">
    <citation type="submission" date="2015-05" db="EMBL/GenBank/DDBJ databases">
        <authorList>
            <person name="Rodrigo-Torres Lidia"/>
            <person name="Arahal R.David."/>
        </authorList>
    </citation>
    <scope>NUCLEOTIDE SEQUENCE [LARGE SCALE GENOMIC DNA]</scope>
    <source>
        <strain evidence="5 6">CECT 7321</strain>
    </source>
</reference>
<dbReference type="Proteomes" id="UP000043764">
    <property type="component" value="Unassembled WGS sequence"/>
</dbReference>